<dbReference type="RefSeq" id="XP_024723199.1">
    <property type="nucleotide sequence ID" value="XM_024866422.1"/>
</dbReference>
<dbReference type="GeneID" id="36574503"/>
<dbReference type="AlphaFoldDB" id="A0A2T3B8H8"/>
<organism evidence="1 2">
    <name type="scientific">Amorphotheca resinae ATCC 22711</name>
    <dbReference type="NCBI Taxonomy" id="857342"/>
    <lineage>
        <taxon>Eukaryota</taxon>
        <taxon>Fungi</taxon>
        <taxon>Dikarya</taxon>
        <taxon>Ascomycota</taxon>
        <taxon>Pezizomycotina</taxon>
        <taxon>Leotiomycetes</taxon>
        <taxon>Helotiales</taxon>
        <taxon>Amorphothecaceae</taxon>
        <taxon>Amorphotheca</taxon>
    </lineage>
</organism>
<evidence type="ECO:0000313" key="2">
    <source>
        <dbReference type="Proteomes" id="UP000241818"/>
    </source>
</evidence>
<dbReference type="InParanoid" id="A0A2T3B8H8"/>
<sequence>MPPRPPACCRLAQRPLATPVDSIWVSDEILCTVFRQFCALSRTARRYGSSVPGPMESRRRLGKRRMTHLSEAIPTSAPNPVHIWGLFGNAGRTQWRWEAPTPRLSKNDDTAALPAWLSEWDTTPQEDSNEILWPEMTEERTLVEGIPTVEEDVCRFRETLRSKSDLDSHIADFNQSLKQSLTLGLVSSELLEHIIQQVTEDLQEVSKNHKVARARCLAFYNAIWDGITASRVLRPIDFDGKVINEFLSLLSRLPSTREVQILAHRILCSMSVVQLRCLEQGIISLVKSWLHSWLEVSRIGDSQLEIRAAEEYVMETGSKLGNVQRLVMALEEGSNAMTDISLVREAVSDVHMAISRALGAIAKADQSISPFKASAKLLADALQKLPYDLLSSIVPSCSEHIMMACKGRRKSFQTVRYYWLSTIAQLSNVDTELFLQNWRKLESQDTILENDASDLILSLWMSQGYVKNIDGVRNSFEASAPRPEKKDFASLLFALDKHRENSLTRTRDLFLLLEELGRYKMVYKILSRMNDLGLKVPATCLARSIDTMSNHDVRLALKIFHLRTVMLLGDRRFRLDWIPDFIIALINDRSVEPKRIWEILGIPIYENRPRSQRHFQPRALPQTMIDLLHRMALAFAQSPARPTRVAVRNVLQCLYHLRLHRAPISPELARAMSSAGITREIIAGQWIREDRLHYTLVLIDELEGKEVADKVDATVLNWRQHLSEKQARRAREGNVLRVGPID</sequence>
<keyword evidence="2" id="KW-1185">Reference proteome</keyword>
<protein>
    <submittedName>
        <fullName evidence="1">Uncharacterized protein</fullName>
    </submittedName>
</protein>
<evidence type="ECO:0000313" key="1">
    <source>
        <dbReference type="EMBL" id="PSS23153.1"/>
    </source>
</evidence>
<name>A0A2T3B8H8_AMORE</name>
<reference evidence="1 2" key="1">
    <citation type="journal article" date="2018" name="New Phytol.">
        <title>Comparative genomics and transcriptomics depict ericoid mycorrhizal fungi as versatile saprotrophs and plant mutualists.</title>
        <authorList>
            <person name="Martino E."/>
            <person name="Morin E."/>
            <person name="Grelet G.A."/>
            <person name="Kuo A."/>
            <person name="Kohler A."/>
            <person name="Daghino S."/>
            <person name="Barry K.W."/>
            <person name="Cichocki N."/>
            <person name="Clum A."/>
            <person name="Dockter R.B."/>
            <person name="Hainaut M."/>
            <person name="Kuo R.C."/>
            <person name="LaButti K."/>
            <person name="Lindahl B.D."/>
            <person name="Lindquist E.A."/>
            <person name="Lipzen A."/>
            <person name="Khouja H.R."/>
            <person name="Magnuson J."/>
            <person name="Murat C."/>
            <person name="Ohm R.A."/>
            <person name="Singer S.W."/>
            <person name="Spatafora J.W."/>
            <person name="Wang M."/>
            <person name="Veneault-Fourrey C."/>
            <person name="Henrissat B."/>
            <person name="Grigoriev I.V."/>
            <person name="Martin F.M."/>
            <person name="Perotto S."/>
        </authorList>
    </citation>
    <scope>NUCLEOTIDE SEQUENCE [LARGE SCALE GENOMIC DNA]</scope>
    <source>
        <strain evidence="1 2">ATCC 22711</strain>
    </source>
</reference>
<dbReference type="OrthoDB" id="5428038at2759"/>
<gene>
    <name evidence="1" type="ORF">M430DRAFT_33722</name>
</gene>
<dbReference type="Proteomes" id="UP000241818">
    <property type="component" value="Unassembled WGS sequence"/>
</dbReference>
<dbReference type="EMBL" id="KZ679008">
    <property type="protein sequence ID" value="PSS23153.1"/>
    <property type="molecule type" value="Genomic_DNA"/>
</dbReference>
<proteinExistence type="predicted"/>
<accession>A0A2T3B8H8</accession>
<dbReference type="STRING" id="857342.A0A2T3B8H8"/>